<feature type="domain" description="DUF4143" evidence="2">
    <location>
        <begin position="225"/>
        <end position="386"/>
    </location>
</feature>
<dbReference type="InterPro" id="IPR025420">
    <property type="entry name" value="DUF4143"/>
</dbReference>
<dbReference type="Pfam" id="PF13635">
    <property type="entry name" value="DUF4143"/>
    <property type="match status" value="1"/>
</dbReference>
<accession>A0A2X2YI69</accession>
<dbReference type="InterPro" id="IPR027417">
    <property type="entry name" value="P-loop_NTPase"/>
</dbReference>
<dbReference type="SUPFAM" id="SSF52540">
    <property type="entry name" value="P-loop containing nucleoside triphosphate hydrolases"/>
    <property type="match status" value="1"/>
</dbReference>
<dbReference type="PANTHER" id="PTHR33295:SF7">
    <property type="entry name" value="ATPASE"/>
    <property type="match status" value="1"/>
</dbReference>
<evidence type="ECO:0000313" key="6">
    <source>
        <dbReference type="Proteomes" id="UP000553981"/>
    </source>
</evidence>
<dbReference type="RefSeq" id="WP_013188889.1">
    <property type="nucleotide sequence ID" value="NZ_CP068112.1"/>
</dbReference>
<sequence length="442" mass="49483">MLVRRVLAAFHEWLADDGGKALLVTGSRQVGKSFLINTFARDNFSRVVAFDLLEQPDARDSFNQATNAADLMLRVSLASDVELVPGQTVVIFDEVQECPAVVSFIKFLVQKYDYRFILSGSLLGTRLRAIPSLPIGYVTELKMYPLDFQEFCQACGVSAEFFDVLQQCLDDLRPVPDFIYDRFIDLWHRYLLVGGMPDAVAHFVETGDMDVVRRIQGNIRQLYAQDIVKYAPDELRLILADIFQLIPAQLSRQNRRFQISDLRDVKRFTQVDQHFLWLEAAGVALPTYNVSAPIFPLLAGVKRNLFKLYSSDVGLLNSAFPKTMLSGILQPNTAINLGGIYENAVAQELHSKGYALRYFSSKKIGELDFLLEDASGQITALEVKSGVSYRTHAALDKALAEPKYTIDRAFVLAETGRGARPNIETQGQVTYLPIFFAALLGS</sequence>
<evidence type="ECO:0000313" key="5">
    <source>
        <dbReference type="Proteomes" id="UP000250245"/>
    </source>
</evidence>
<dbReference type="EMBL" id="UASJ01000001">
    <property type="protein sequence ID" value="SQB63257.1"/>
    <property type="molecule type" value="Genomic_DNA"/>
</dbReference>
<dbReference type="Proteomes" id="UP000250245">
    <property type="component" value="Unassembled WGS sequence"/>
</dbReference>
<evidence type="ECO:0000313" key="3">
    <source>
        <dbReference type="EMBL" id="NMW87991.1"/>
    </source>
</evidence>
<name>A0A2X2YI69_9ACTO</name>
<reference evidence="3 6" key="2">
    <citation type="submission" date="2020-04" db="EMBL/GenBank/DDBJ databases">
        <title>Antimicrobial susceptibility and clonality of vaginal-derived multi-drug resistant Mobiluncus isolates in China.</title>
        <authorList>
            <person name="Zhang X."/>
        </authorList>
    </citation>
    <scope>NUCLEOTIDE SEQUENCE [LARGE SCALE GENOMIC DNA]</scope>
    <source>
        <strain evidence="3 6">19</strain>
    </source>
</reference>
<dbReference type="PANTHER" id="PTHR33295">
    <property type="entry name" value="ATPASE"/>
    <property type="match status" value="1"/>
</dbReference>
<evidence type="ECO:0000313" key="4">
    <source>
        <dbReference type="EMBL" id="SQB63257.1"/>
    </source>
</evidence>
<dbReference type="Pfam" id="PF13173">
    <property type="entry name" value="AAA_14"/>
    <property type="match status" value="1"/>
</dbReference>
<gene>
    <name evidence="3" type="ORF">HHJ67_09620</name>
    <name evidence="4" type="ORF">NCTC11820_00017</name>
</gene>
<reference evidence="4 5" key="1">
    <citation type="submission" date="2018-06" db="EMBL/GenBank/DDBJ databases">
        <authorList>
            <consortium name="Pathogen Informatics"/>
            <person name="Doyle S."/>
        </authorList>
    </citation>
    <scope>NUCLEOTIDE SEQUENCE [LARGE SCALE GENOMIC DNA]</scope>
    <source>
        <strain evidence="4 5">NCTC11820</strain>
    </source>
</reference>
<dbReference type="GO" id="GO:0005524">
    <property type="term" value="F:ATP binding"/>
    <property type="evidence" value="ECO:0007669"/>
    <property type="project" value="UniProtKB-KW"/>
</dbReference>
<dbReference type="OMA" id="PLSAYQD"/>
<organism evidence="4 5">
    <name type="scientific">Mobiluncus curtisii</name>
    <dbReference type="NCBI Taxonomy" id="2051"/>
    <lineage>
        <taxon>Bacteria</taxon>
        <taxon>Bacillati</taxon>
        <taxon>Actinomycetota</taxon>
        <taxon>Actinomycetes</taxon>
        <taxon>Actinomycetales</taxon>
        <taxon>Actinomycetaceae</taxon>
        <taxon>Mobiluncus</taxon>
    </lineage>
</organism>
<dbReference type="InterPro" id="IPR041682">
    <property type="entry name" value="AAA_14"/>
</dbReference>
<keyword evidence="3" id="KW-0067">ATP-binding</keyword>
<keyword evidence="3" id="KW-0547">Nucleotide-binding</keyword>
<evidence type="ECO:0000259" key="2">
    <source>
        <dbReference type="Pfam" id="PF13635"/>
    </source>
</evidence>
<dbReference type="Proteomes" id="UP000553981">
    <property type="component" value="Unassembled WGS sequence"/>
</dbReference>
<dbReference type="AlphaFoldDB" id="A0A2X2YI69"/>
<protein>
    <submittedName>
        <fullName evidence="3">ATP-binding protein</fullName>
    </submittedName>
</protein>
<feature type="domain" description="AAA" evidence="1">
    <location>
        <begin position="20"/>
        <end position="152"/>
    </location>
</feature>
<proteinExistence type="predicted"/>
<dbReference type="EMBL" id="JABCUI010000006">
    <property type="protein sequence ID" value="NMW87991.1"/>
    <property type="molecule type" value="Genomic_DNA"/>
</dbReference>
<evidence type="ECO:0000259" key="1">
    <source>
        <dbReference type="Pfam" id="PF13173"/>
    </source>
</evidence>